<protein>
    <submittedName>
        <fullName evidence="4">DUF148 domain-containing protein</fullName>
    </submittedName>
</protein>
<dbReference type="Proteomes" id="UP000050640">
    <property type="component" value="Unplaced"/>
</dbReference>
<dbReference type="AlphaFoldDB" id="A0A0R3S1D3"/>
<proteinExistence type="predicted"/>
<reference evidence="4" key="1">
    <citation type="submission" date="2016-04" db="UniProtKB">
        <authorList>
            <consortium name="WormBaseParasite"/>
        </authorList>
    </citation>
    <scope>IDENTIFICATION</scope>
</reference>
<keyword evidence="2" id="KW-0732">Signal</keyword>
<accession>A0A0R3S1D3</accession>
<organism evidence="3 4">
    <name type="scientific">Elaeophora elaphi</name>
    <dbReference type="NCBI Taxonomy" id="1147741"/>
    <lineage>
        <taxon>Eukaryota</taxon>
        <taxon>Metazoa</taxon>
        <taxon>Ecdysozoa</taxon>
        <taxon>Nematoda</taxon>
        <taxon>Chromadorea</taxon>
        <taxon>Rhabditida</taxon>
        <taxon>Spirurina</taxon>
        <taxon>Spiruromorpha</taxon>
        <taxon>Filarioidea</taxon>
        <taxon>Onchocercidae</taxon>
        <taxon>Elaeophora</taxon>
    </lineage>
</organism>
<evidence type="ECO:0000313" key="4">
    <source>
        <dbReference type="WBParaSite" id="EEL_0000847001-mRNA-1"/>
    </source>
</evidence>
<feature type="region of interest" description="Disordered" evidence="1">
    <location>
        <begin position="242"/>
        <end position="264"/>
    </location>
</feature>
<keyword evidence="3" id="KW-1185">Reference proteome</keyword>
<evidence type="ECO:0000313" key="3">
    <source>
        <dbReference type="Proteomes" id="UP000050640"/>
    </source>
</evidence>
<name>A0A0R3S1D3_9BILA</name>
<feature type="chain" id="PRO_5007428860" evidence="2">
    <location>
        <begin position="25"/>
        <end position="264"/>
    </location>
</feature>
<sequence>MKMNGNCAMELLLVLSVVICPLLGSDVSNCESWSEQRFPAFIPKIWEIREEYCELRDRHDLSKNELNDELRKWAAKYNLLDEFEEDLLKKILYDAMFYEVFQEKLRDSDESDENQALLLEMVKLKYTEYNTPIEELNNQVDEMLPEEDMIHFIFAWIVLDLQTDDEVKRRLPMFNNTSQVNTIEYTDVENMIDEELNGAELDANRLIAMLNSSDEVTYYDVYVEGDENKRSGRKVGCLEETEDDEITKMESSETAVMKSADDCR</sequence>
<evidence type="ECO:0000256" key="1">
    <source>
        <dbReference type="SAM" id="MobiDB-lite"/>
    </source>
</evidence>
<dbReference type="WBParaSite" id="EEL_0000847001-mRNA-1">
    <property type="protein sequence ID" value="EEL_0000847001-mRNA-1"/>
    <property type="gene ID" value="EEL_0000847001"/>
</dbReference>
<feature type="signal peptide" evidence="2">
    <location>
        <begin position="1"/>
        <end position="24"/>
    </location>
</feature>
<evidence type="ECO:0000256" key="2">
    <source>
        <dbReference type="SAM" id="SignalP"/>
    </source>
</evidence>